<proteinExistence type="predicted"/>
<feature type="chain" id="PRO_5017924294" description="SipW-cognate class signal peptide" evidence="1">
    <location>
        <begin position="30"/>
        <end position="155"/>
    </location>
</feature>
<dbReference type="EMBL" id="AP019307">
    <property type="protein sequence ID" value="BBH15935.1"/>
    <property type="molecule type" value="Genomic_DNA"/>
</dbReference>
<dbReference type="OrthoDB" id="4927814at2"/>
<dbReference type="Proteomes" id="UP000271573">
    <property type="component" value="Chromosome"/>
</dbReference>
<dbReference type="RefSeq" id="WP_125565974.1">
    <property type="nucleotide sequence ID" value="NZ_AP019307.1"/>
</dbReference>
<keyword evidence="1" id="KW-0732">Signal</keyword>
<feature type="signal peptide" evidence="1">
    <location>
        <begin position="1"/>
        <end position="29"/>
    </location>
</feature>
<reference evidence="2 3" key="1">
    <citation type="submission" date="2018-11" db="EMBL/GenBank/DDBJ databases">
        <title>Complete genome sequence of Nocardioides baekrokdamisoli strain KCTC 39748.</title>
        <authorList>
            <person name="Kang S.W."/>
            <person name="Lee K.C."/>
            <person name="Kim K.K."/>
            <person name="Kim J.S."/>
            <person name="Kim D.S."/>
            <person name="Ko S.H."/>
            <person name="Yang S.H."/>
            <person name="Shin Y.K."/>
            <person name="Lee J.S."/>
        </authorList>
    </citation>
    <scope>NUCLEOTIDE SEQUENCE [LARGE SCALE GENOMIC DNA]</scope>
    <source>
        <strain evidence="2 3">KCTC 39748</strain>
    </source>
</reference>
<keyword evidence="3" id="KW-1185">Reference proteome</keyword>
<evidence type="ECO:0008006" key="4">
    <source>
        <dbReference type="Google" id="ProtNLM"/>
    </source>
</evidence>
<gene>
    <name evidence="2" type="ORF">Back2_02220</name>
</gene>
<accession>A0A3G9IIR2</accession>
<evidence type="ECO:0000313" key="3">
    <source>
        <dbReference type="Proteomes" id="UP000271573"/>
    </source>
</evidence>
<dbReference type="KEGG" id="nbe:Back2_02220"/>
<name>A0A3G9IIR2_9ACTN</name>
<dbReference type="AlphaFoldDB" id="A0A3G9IIR2"/>
<sequence length="155" mass="15372">MKKLSKKQKYIAVGSAAIVLAAGSGAAYAYWTSTGSGTSSASTASTQTVTINVTSAAITGLYPGGPSANISGTFTTPNGAAIYVGQVTVAVDPSFSVGTTNPCTPADFTITQPSPTNATVSTGGTWGTATIALKDLVTNQDNCKGVSVPLVLSSN</sequence>
<organism evidence="2 3">
    <name type="scientific">Nocardioides baekrokdamisoli</name>
    <dbReference type="NCBI Taxonomy" id="1804624"/>
    <lineage>
        <taxon>Bacteria</taxon>
        <taxon>Bacillati</taxon>
        <taxon>Actinomycetota</taxon>
        <taxon>Actinomycetes</taxon>
        <taxon>Propionibacteriales</taxon>
        <taxon>Nocardioidaceae</taxon>
        <taxon>Nocardioides</taxon>
    </lineage>
</organism>
<evidence type="ECO:0000256" key="1">
    <source>
        <dbReference type="SAM" id="SignalP"/>
    </source>
</evidence>
<evidence type="ECO:0000313" key="2">
    <source>
        <dbReference type="EMBL" id="BBH15935.1"/>
    </source>
</evidence>
<protein>
    <recommendedName>
        <fullName evidence="4">SipW-cognate class signal peptide</fullName>
    </recommendedName>
</protein>